<dbReference type="AlphaFoldDB" id="A0A8R7UZ96"/>
<dbReference type="Proteomes" id="UP000015106">
    <property type="component" value="Chromosome 6"/>
</dbReference>
<dbReference type="EnsemblPlants" id="TuG1812G0600004185.01.T01">
    <property type="protein sequence ID" value="TuG1812G0600004185.01.T01"/>
    <property type="gene ID" value="TuG1812G0600004185.01"/>
</dbReference>
<reference evidence="2" key="2">
    <citation type="submission" date="2018-03" db="EMBL/GenBank/DDBJ databases">
        <title>The Triticum urartu genome reveals the dynamic nature of wheat genome evolution.</title>
        <authorList>
            <person name="Ling H."/>
            <person name="Ma B."/>
            <person name="Shi X."/>
            <person name="Liu H."/>
            <person name="Dong L."/>
            <person name="Sun H."/>
            <person name="Cao Y."/>
            <person name="Gao Q."/>
            <person name="Zheng S."/>
            <person name="Li Y."/>
            <person name="Yu Y."/>
            <person name="Du H."/>
            <person name="Qi M."/>
            <person name="Li Y."/>
            <person name="Yu H."/>
            <person name="Cui Y."/>
            <person name="Wang N."/>
            <person name="Chen C."/>
            <person name="Wu H."/>
            <person name="Zhao Y."/>
            <person name="Zhang J."/>
            <person name="Li Y."/>
            <person name="Zhou W."/>
            <person name="Zhang B."/>
            <person name="Hu W."/>
            <person name="Eijk M."/>
            <person name="Tang J."/>
            <person name="Witsenboer H."/>
            <person name="Zhao S."/>
            <person name="Li Z."/>
            <person name="Zhang A."/>
            <person name="Wang D."/>
            <person name="Liang C."/>
        </authorList>
    </citation>
    <scope>NUCLEOTIDE SEQUENCE [LARGE SCALE GENOMIC DNA]</scope>
    <source>
        <strain evidence="2">cv. G1812</strain>
    </source>
</reference>
<proteinExistence type="predicted"/>
<protein>
    <submittedName>
        <fullName evidence="2">Uncharacterized protein</fullName>
    </submittedName>
</protein>
<dbReference type="Gramene" id="TuG1812G0600004185.01.T01">
    <property type="protein sequence ID" value="TuG1812G0600004185.01.T01"/>
    <property type="gene ID" value="TuG1812G0600004185.01"/>
</dbReference>
<evidence type="ECO:0000313" key="3">
    <source>
        <dbReference type="Proteomes" id="UP000015106"/>
    </source>
</evidence>
<keyword evidence="1" id="KW-0812">Transmembrane</keyword>
<sequence length="104" mass="11983">ERKEGAERWGTERRISGRWRRRRRKYWRLGATFFLLPHPLTGLTFGASTGSGGKYGLGADQDAEAVRVERELLKGRTRLMTRVAAHLGCLEHIRVRYGCTVKFH</sequence>
<keyword evidence="3" id="KW-1185">Reference proteome</keyword>
<organism evidence="2 3">
    <name type="scientific">Triticum urartu</name>
    <name type="common">Red wild einkorn</name>
    <name type="synonym">Crithodium urartu</name>
    <dbReference type="NCBI Taxonomy" id="4572"/>
    <lineage>
        <taxon>Eukaryota</taxon>
        <taxon>Viridiplantae</taxon>
        <taxon>Streptophyta</taxon>
        <taxon>Embryophyta</taxon>
        <taxon>Tracheophyta</taxon>
        <taxon>Spermatophyta</taxon>
        <taxon>Magnoliopsida</taxon>
        <taxon>Liliopsida</taxon>
        <taxon>Poales</taxon>
        <taxon>Poaceae</taxon>
        <taxon>BOP clade</taxon>
        <taxon>Pooideae</taxon>
        <taxon>Triticodae</taxon>
        <taxon>Triticeae</taxon>
        <taxon>Triticinae</taxon>
        <taxon>Triticum</taxon>
    </lineage>
</organism>
<evidence type="ECO:0000313" key="2">
    <source>
        <dbReference type="EnsemblPlants" id="TuG1812G0600004185.01.T01"/>
    </source>
</evidence>
<name>A0A8R7UZ96_TRIUA</name>
<evidence type="ECO:0000256" key="1">
    <source>
        <dbReference type="SAM" id="Phobius"/>
    </source>
</evidence>
<reference evidence="3" key="1">
    <citation type="journal article" date="2013" name="Nature">
        <title>Draft genome of the wheat A-genome progenitor Triticum urartu.</title>
        <authorList>
            <person name="Ling H.Q."/>
            <person name="Zhao S."/>
            <person name="Liu D."/>
            <person name="Wang J."/>
            <person name="Sun H."/>
            <person name="Zhang C."/>
            <person name="Fan H."/>
            <person name="Li D."/>
            <person name="Dong L."/>
            <person name="Tao Y."/>
            <person name="Gao C."/>
            <person name="Wu H."/>
            <person name="Li Y."/>
            <person name="Cui Y."/>
            <person name="Guo X."/>
            <person name="Zheng S."/>
            <person name="Wang B."/>
            <person name="Yu K."/>
            <person name="Liang Q."/>
            <person name="Yang W."/>
            <person name="Lou X."/>
            <person name="Chen J."/>
            <person name="Feng M."/>
            <person name="Jian J."/>
            <person name="Zhang X."/>
            <person name="Luo G."/>
            <person name="Jiang Y."/>
            <person name="Liu J."/>
            <person name="Wang Z."/>
            <person name="Sha Y."/>
            <person name="Zhang B."/>
            <person name="Wu H."/>
            <person name="Tang D."/>
            <person name="Shen Q."/>
            <person name="Xue P."/>
            <person name="Zou S."/>
            <person name="Wang X."/>
            <person name="Liu X."/>
            <person name="Wang F."/>
            <person name="Yang Y."/>
            <person name="An X."/>
            <person name="Dong Z."/>
            <person name="Zhang K."/>
            <person name="Zhang X."/>
            <person name="Luo M.C."/>
            <person name="Dvorak J."/>
            <person name="Tong Y."/>
            <person name="Wang J."/>
            <person name="Yang H."/>
            <person name="Li Z."/>
            <person name="Wang D."/>
            <person name="Zhang A."/>
            <person name="Wang J."/>
        </authorList>
    </citation>
    <scope>NUCLEOTIDE SEQUENCE</scope>
    <source>
        <strain evidence="3">cv. G1812</strain>
    </source>
</reference>
<keyword evidence="1" id="KW-1133">Transmembrane helix</keyword>
<accession>A0A8R7UZ96</accession>
<feature type="transmembrane region" description="Helical" evidence="1">
    <location>
        <begin position="26"/>
        <end position="47"/>
    </location>
</feature>
<reference evidence="2" key="3">
    <citation type="submission" date="2022-06" db="UniProtKB">
        <authorList>
            <consortium name="EnsemblPlants"/>
        </authorList>
    </citation>
    <scope>IDENTIFICATION</scope>
</reference>
<keyword evidence="1" id="KW-0472">Membrane</keyword>